<dbReference type="Gene3D" id="1.20.1280.20">
    <property type="entry name" value="HscB, C-terminal domain"/>
    <property type="match status" value="1"/>
</dbReference>
<comment type="function">
    <text evidence="3">Involved in the biogenesis of TorA. Acts on TorA before the insertion of the molybdenum cofactor and, as a result, probably favors a conformation of the apoenzyme that is competent for acquiring the cofactor.</text>
</comment>
<evidence type="ECO:0000256" key="2">
    <source>
        <dbReference type="ARBA" id="ARBA00023186"/>
    </source>
</evidence>
<comment type="subcellular location">
    <subcellularLocation>
        <location evidence="3">Cytoplasm</location>
    </subcellularLocation>
</comment>
<comment type="caution">
    <text evidence="4">The sequence shown here is derived from an EMBL/GenBank/DDBJ whole genome shotgun (WGS) entry which is preliminary data.</text>
</comment>
<proteinExistence type="inferred from homology"/>
<dbReference type="PANTHER" id="PTHR34227">
    <property type="entry name" value="CHAPERONE PROTEIN YCDY"/>
    <property type="match status" value="1"/>
</dbReference>
<dbReference type="InterPro" id="IPR020945">
    <property type="entry name" value="DMSO/NO3_reduct_chaperone"/>
</dbReference>
<dbReference type="InterPro" id="IPR050289">
    <property type="entry name" value="TorD/DmsD_chaperones"/>
</dbReference>
<accession>A0ABS3NM90</accession>
<dbReference type="SUPFAM" id="SSF89155">
    <property type="entry name" value="TorD-like"/>
    <property type="match status" value="1"/>
</dbReference>
<dbReference type="Proteomes" id="UP000664554">
    <property type="component" value="Unassembled WGS sequence"/>
</dbReference>
<organism evidence="4 5">
    <name type="scientific">Psychrobacter coccoides</name>
    <dbReference type="NCBI Taxonomy" id="2818440"/>
    <lineage>
        <taxon>Bacteria</taxon>
        <taxon>Pseudomonadati</taxon>
        <taxon>Pseudomonadota</taxon>
        <taxon>Gammaproteobacteria</taxon>
        <taxon>Moraxellales</taxon>
        <taxon>Moraxellaceae</taxon>
        <taxon>Psychrobacter</taxon>
    </lineage>
</organism>
<evidence type="ECO:0000313" key="5">
    <source>
        <dbReference type="Proteomes" id="UP000664554"/>
    </source>
</evidence>
<dbReference type="HAMAP" id="MF_01150">
    <property type="entry name" value="TorD"/>
    <property type="match status" value="1"/>
</dbReference>
<keyword evidence="5" id="KW-1185">Reference proteome</keyword>
<dbReference type="InterPro" id="IPR036386">
    <property type="entry name" value="HscB_C_sf"/>
</dbReference>
<dbReference type="InterPro" id="IPR023069">
    <property type="entry name" value="Chaperone_TorD"/>
</dbReference>
<dbReference type="EMBL" id="JAGBKM010000006">
    <property type="protein sequence ID" value="MBO1530526.1"/>
    <property type="molecule type" value="Genomic_DNA"/>
</dbReference>
<name>A0ABS3NM90_9GAMM</name>
<sequence length="226" mass="25708">MTTSTDTSTDTIEQWQAANSARSALYRWFADVFARELTSATLDDWQNNQGFTSIHDVFVSLDLEPYSARLKAAIGDLEQIPKPYRALELAADFAQVFLLSGDDSAPPYASYYLSADKQLYGEPTQQMQQFLSSHQLKLHADFREPDDHISVYFMVMSLWIDSSMAQDTDMSDVAQQQSEFLDKALLSWLPKFSERCQNIRVKTDVYPALVALVEQFVLADRDALDF</sequence>
<dbReference type="Pfam" id="PF02613">
    <property type="entry name" value="Nitrate_red_del"/>
    <property type="match status" value="1"/>
</dbReference>
<dbReference type="PANTHER" id="PTHR34227:SF11">
    <property type="entry name" value="CHAPERONE PROTEIN TORD"/>
    <property type="match status" value="1"/>
</dbReference>
<dbReference type="RefSeq" id="WP_207990455.1">
    <property type="nucleotide sequence ID" value="NZ_JAGBKM010000006.1"/>
</dbReference>
<comment type="similarity">
    <text evidence="3">Belongs to the TorD/DmsD family. TorD subfamily.</text>
</comment>
<evidence type="ECO:0000313" key="4">
    <source>
        <dbReference type="EMBL" id="MBO1530526.1"/>
    </source>
</evidence>
<evidence type="ECO:0000256" key="1">
    <source>
        <dbReference type="ARBA" id="ARBA00022490"/>
    </source>
</evidence>
<keyword evidence="1 3" id="KW-0963">Cytoplasm</keyword>
<dbReference type="Gene3D" id="1.20.120.1820">
    <property type="match status" value="1"/>
</dbReference>
<dbReference type="NCBIfam" id="NF003442">
    <property type="entry name" value="PRK04976.1"/>
    <property type="match status" value="1"/>
</dbReference>
<keyword evidence="2 3" id="KW-0143">Chaperone</keyword>
<evidence type="ECO:0000256" key="3">
    <source>
        <dbReference type="HAMAP-Rule" id="MF_01150"/>
    </source>
</evidence>
<gene>
    <name evidence="3 4" type="primary">torD</name>
    <name evidence="4" type="ORF">J3492_04785</name>
</gene>
<reference evidence="4 5" key="1">
    <citation type="submission" date="2021-03" db="EMBL/GenBank/DDBJ databases">
        <authorList>
            <person name="Shang D.-D."/>
            <person name="Du Z.-J."/>
            <person name="Chen G.-J."/>
        </authorList>
    </citation>
    <scope>NUCLEOTIDE SEQUENCE [LARGE SCALE GENOMIC DNA]</scope>
    <source>
        <strain evidence="4 5">F1192</strain>
    </source>
</reference>
<dbReference type="InterPro" id="IPR036411">
    <property type="entry name" value="TorD-like_sf"/>
</dbReference>
<protein>
    <recommendedName>
        <fullName evidence="3">Chaperone protein TorD</fullName>
    </recommendedName>
</protein>